<evidence type="ECO:0000256" key="4">
    <source>
        <dbReference type="ARBA" id="ARBA00022989"/>
    </source>
</evidence>
<dbReference type="PANTHER" id="PTHR35007">
    <property type="entry name" value="INTEGRAL MEMBRANE PROTEIN-RELATED"/>
    <property type="match status" value="1"/>
</dbReference>
<evidence type="ECO:0000256" key="2">
    <source>
        <dbReference type="ARBA" id="ARBA00022475"/>
    </source>
</evidence>
<evidence type="ECO:0000256" key="1">
    <source>
        <dbReference type="ARBA" id="ARBA00004651"/>
    </source>
</evidence>
<dbReference type="InterPro" id="IPR018076">
    <property type="entry name" value="T2SS_GspF_dom"/>
</dbReference>
<feature type="transmembrane region" description="Helical" evidence="6">
    <location>
        <begin position="133"/>
        <end position="152"/>
    </location>
</feature>
<dbReference type="PANTHER" id="PTHR35007:SF2">
    <property type="entry name" value="PILUS ASSEMBLE PROTEIN"/>
    <property type="match status" value="1"/>
</dbReference>
<comment type="subcellular location">
    <subcellularLocation>
        <location evidence="1">Cell membrane</location>
        <topology evidence="1">Multi-pass membrane protein</topology>
    </subcellularLocation>
</comment>
<evidence type="ECO:0000313" key="9">
    <source>
        <dbReference type="Proteomes" id="UP001500575"/>
    </source>
</evidence>
<protein>
    <submittedName>
        <fullName evidence="8">Type II secretion system F family protein</fullName>
    </submittedName>
</protein>
<feature type="transmembrane region" description="Helical" evidence="6">
    <location>
        <begin position="274"/>
        <end position="303"/>
    </location>
</feature>
<evidence type="ECO:0000256" key="6">
    <source>
        <dbReference type="SAM" id="Phobius"/>
    </source>
</evidence>
<accession>A0ABP5JIM9</accession>
<gene>
    <name evidence="8" type="ORF">GCM10009843_07570</name>
</gene>
<organism evidence="8 9">
    <name type="scientific">Nocardioides bigeumensis</name>
    <dbReference type="NCBI Taxonomy" id="433657"/>
    <lineage>
        <taxon>Bacteria</taxon>
        <taxon>Bacillati</taxon>
        <taxon>Actinomycetota</taxon>
        <taxon>Actinomycetes</taxon>
        <taxon>Propionibacteriales</taxon>
        <taxon>Nocardioidaceae</taxon>
        <taxon>Nocardioides</taxon>
    </lineage>
</organism>
<evidence type="ECO:0000313" key="8">
    <source>
        <dbReference type="EMBL" id="GAA2116962.1"/>
    </source>
</evidence>
<feature type="transmembrane region" description="Helical" evidence="6">
    <location>
        <begin position="108"/>
        <end position="126"/>
    </location>
</feature>
<proteinExistence type="predicted"/>
<keyword evidence="4 6" id="KW-1133">Transmembrane helix</keyword>
<keyword evidence="2" id="KW-1003">Cell membrane</keyword>
<dbReference type="RefSeq" id="WP_344302287.1">
    <property type="nucleotide sequence ID" value="NZ_BAAAQQ010000002.1"/>
</dbReference>
<feature type="domain" description="Type II secretion system protein GspF" evidence="7">
    <location>
        <begin position="170"/>
        <end position="295"/>
    </location>
</feature>
<keyword evidence="9" id="KW-1185">Reference proteome</keyword>
<comment type="caution">
    <text evidence="8">The sequence shown here is derived from an EMBL/GenBank/DDBJ whole genome shotgun (WGS) entry which is preliminary data.</text>
</comment>
<reference evidence="9" key="1">
    <citation type="journal article" date="2019" name="Int. J. Syst. Evol. Microbiol.">
        <title>The Global Catalogue of Microorganisms (GCM) 10K type strain sequencing project: providing services to taxonomists for standard genome sequencing and annotation.</title>
        <authorList>
            <consortium name="The Broad Institute Genomics Platform"/>
            <consortium name="The Broad Institute Genome Sequencing Center for Infectious Disease"/>
            <person name="Wu L."/>
            <person name="Ma J."/>
        </authorList>
    </citation>
    <scope>NUCLEOTIDE SEQUENCE [LARGE SCALE GENOMIC DNA]</scope>
    <source>
        <strain evidence="9">JCM 16021</strain>
    </source>
</reference>
<dbReference type="Proteomes" id="UP001500575">
    <property type="component" value="Unassembled WGS sequence"/>
</dbReference>
<keyword evidence="5 6" id="KW-0472">Membrane</keyword>
<name>A0ABP5JIM9_9ACTN</name>
<keyword evidence="3 6" id="KW-0812">Transmembrane</keyword>
<dbReference type="EMBL" id="BAAAQQ010000002">
    <property type="protein sequence ID" value="GAA2116962.1"/>
    <property type="molecule type" value="Genomic_DNA"/>
</dbReference>
<dbReference type="Pfam" id="PF00482">
    <property type="entry name" value="T2SSF"/>
    <property type="match status" value="1"/>
</dbReference>
<evidence type="ECO:0000256" key="3">
    <source>
        <dbReference type="ARBA" id="ARBA00022692"/>
    </source>
</evidence>
<sequence>MLMLFVLGVLLVGMALGMLAMATRSQSEATGVVRSLAVLEAMTNAPKELTEELDRPFSDRVIAPLVERLTGLGRRLSGADSATRIRHKLDLAGNPPGWTVDRVVGGKVLGAIVGLVAGALGAAVFASALGTRIGFVLAGVAIGFFAPNLYLYQKAYDRSSRLLKELPDAIDLLTISVESGLGFDAAVQQVARNTEGPLADEFARVLREMQIGQGRGEALRAMADRTNLPDLRSFVSAMVQADSFGIPIAQVLRVQSSEMRVKRRQRAEEKAQQVPVKITIPLIFFILPCLFIAVMGPAVLSIIDNVGGR</sequence>
<evidence type="ECO:0000259" key="7">
    <source>
        <dbReference type="Pfam" id="PF00482"/>
    </source>
</evidence>
<evidence type="ECO:0000256" key="5">
    <source>
        <dbReference type="ARBA" id="ARBA00023136"/>
    </source>
</evidence>